<proteinExistence type="predicted"/>
<name>B1TBD8_9BURK</name>
<evidence type="ECO:0000313" key="1">
    <source>
        <dbReference type="EMBL" id="EDT39106.1"/>
    </source>
</evidence>
<accession>B1TBD8</accession>
<dbReference type="Proteomes" id="UP000004814">
    <property type="component" value="Unassembled WGS sequence"/>
</dbReference>
<reference evidence="1 2" key="1">
    <citation type="submission" date="2008-03" db="EMBL/GenBank/DDBJ databases">
        <title>Sequencing of the draft genome and assembly of Burkholderia ambifaria MEX-5.</title>
        <authorList>
            <consortium name="US DOE Joint Genome Institute (JGI-PGF)"/>
            <person name="Copeland A."/>
            <person name="Lucas S."/>
            <person name="Lapidus A."/>
            <person name="Glavina del Rio T."/>
            <person name="Dalin E."/>
            <person name="Tice H."/>
            <person name="Bruce D."/>
            <person name="Goodwin L."/>
            <person name="Pitluck S."/>
            <person name="Larimer F."/>
            <person name="Land M.L."/>
            <person name="Hauser L."/>
            <person name="Tiedje J."/>
            <person name="Richardson P."/>
        </authorList>
    </citation>
    <scope>NUCLEOTIDE SEQUENCE [LARGE SCALE GENOMIC DNA]</scope>
    <source>
        <strain evidence="1 2">MEX-5</strain>
    </source>
</reference>
<dbReference type="EMBL" id="ABLK01000217">
    <property type="protein sequence ID" value="EDT39106.1"/>
    <property type="molecule type" value="Genomic_DNA"/>
</dbReference>
<gene>
    <name evidence="1" type="ORF">BamMEX5DRAFT_5104</name>
</gene>
<sequence>MRAEAVEAGDVELVAQALRARSDVEVPSRHTLDRACACGRRVGCAVRRQDLGWPDAFERGAELVGFDFGEPQCAAREVQPREADVDRDATLVVARAHRKQVDVVLVGQQGGIGQRAGRDDAHDLALDRPLRRGRVADLLADRDRFAHLHELRQILFDRVVRDAGHLDRRAGRCAALRERQVEQAGGFLRVFEEQFVEVAHPVEDERVGVIGLDAQVLLHHRGVASKGLGRQRGHRSGVKSLLELPEFTSGPDGHARSSPFGQLRAWAGEVAAQIRTVG</sequence>
<dbReference type="AlphaFoldDB" id="B1TBD8"/>
<evidence type="ECO:0000313" key="2">
    <source>
        <dbReference type="Proteomes" id="UP000004814"/>
    </source>
</evidence>
<comment type="caution">
    <text evidence="1">The sequence shown here is derived from an EMBL/GenBank/DDBJ whole genome shotgun (WGS) entry which is preliminary data.</text>
</comment>
<protein>
    <submittedName>
        <fullName evidence="1">Uncharacterized protein</fullName>
    </submittedName>
</protein>
<dbReference type="AntiFam" id="ANF00084">
    <property type="entry name" value="Shadow ORF (opposite mutS)"/>
</dbReference>
<organism evidence="1 2">
    <name type="scientific">Burkholderia ambifaria MEX-5</name>
    <dbReference type="NCBI Taxonomy" id="396597"/>
    <lineage>
        <taxon>Bacteria</taxon>
        <taxon>Pseudomonadati</taxon>
        <taxon>Pseudomonadota</taxon>
        <taxon>Betaproteobacteria</taxon>
        <taxon>Burkholderiales</taxon>
        <taxon>Burkholderiaceae</taxon>
        <taxon>Burkholderia</taxon>
        <taxon>Burkholderia cepacia complex</taxon>
    </lineage>
</organism>